<feature type="transmembrane region" description="Helical" evidence="8">
    <location>
        <begin position="141"/>
        <end position="158"/>
    </location>
</feature>
<evidence type="ECO:0000313" key="10">
    <source>
        <dbReference type="Proteomes" id="UP000559117"/>
    </source>
</evidence>
<feature type="transmembrane region" description="Helical" evidence="8">
    <location>
        <begin position="299"/>
        <end position="318"/>
    </location>
</feature>
<evidence type="ECO:0000256" key="5">
    <source>
        <dbReference type="ARBA" id="ARBA00022847"/>
    </source>
</evidence>
<dbReference type="SUPFAM" id="SSF118215">
    <property type="entry name" value="Proton glutamate symport protein"/>
    <property type="match status" value="1"/>
</dbReference>
<feature type="transmembrane region" description="Helical" evidence="8">
    <location>
        <begin position="179"/>
        <end position="200"/>
    </location>
</feature>
<organism evidence="9 10">
    <name type="scientific">Pectinatus brassicae</name>
    <dbReference type="NCBI Taxonomy" id="862415"/>
    <lineage>
        <taxon>Bacteria</taxon>
        <taxon>Bacillati</taxon>
        <taxon>Bacillota</taxon>
        <taxon>Negativicutes</taxon>
        <taxon>Selenomonadales</taxon>
        <taxon>Selenomonadaceae</taxon>
        <taxon>Pectinatus</taxon>
    </lineage>
</organism>
<keyword evidence="2" id="KW-0813">Transport</keyword>
<dbReference type="AlphaFoldDB" id="A0A840UIK5"/>
<evidence type="ECO:0000256" key="6">
    <source>
        <dbReference type="ARBA" id="ARBA00022989"/>
    </source>
</evidence>
<evidence type="ECO:0000256" key="4">
    <source>
        <dbReference type="ARBA" id="ARBA00022692"/>
    </source>
</evidence>
<feature type="transmembrane region" description="Helical" evidence="8">
    <location>
        <begin position="206"/>
        <end position="230"/>
    </location>
</feature>
<keyword evidence="3" id="KW-1003">Cell membrane</keyword>
<gene>
    <name evidence="9" type="ORF">HNR32_002101</name>
</gene>
<dbReference type="FunFam" id="1.10.3860.10:FF:000001">
    <property type="entry name" value="C4-dicarboxylate transport protein"/>
    <property type="match status" value="1"/>
</dbReference>
<feature type="transmembrane region" description="Helical" evidence="8">
    <location>
        <begin position="251"/>
        <end position="269"/>
    </location>
</feature>
<keyword evidence="10" id="KW-1185">Reference proteome</keyword>
<dbReference type="PRINTS" id="PR00173">
    <property type="entry name" value="EDTRNSPORT"/>
</dbReference>
<dbReference type="Gene3D" id="1.10.3860.10">
    <property type="entry name" value="Sodium:dicarboxylate symporter"/>
    <property type="match status" value="1"/>
</dbReference>
<dbReference type="EMBL" id="JACHFH010000028">
    <property type="protein sequence ID" value="MBB5336946.1"/>
    <property type="molecule type" value="Genomic_DNA"/>
</dbReference>
<comment type="caution">
    <text evidence="9">The sequence shown here is derived from an EMBL/GenBank/DDBJ whole genome shotgun (WGS) entry which is preliminary data.</text>
</comment>
<dbReference type="Pfam" id="PF00375">
    <property type="entry name" value="SDF"/>
    <property type="match status" value="1"/>
</dbReference>
<keyword evidence="7 8" id="KW-0472">Membrane</keyword>
<accession>A0A840UIK5</accession>
<dbReference type="GO" id="GO:0015293">
    <property type="term" value="F:symporter activity"/>
    <property type="evidence" value="ECO:0007669"/>
    <property type="project" value="UniProtKB-KW"/>
</dbReference>
<dbReference type="InterPro" id="IPR036458">
    <property type="entry name" value="Na:dicarbo_symporter_sf"/>
</dbReference>
<sequence>MNLSFKIFIALILAIIVGLFTGHEYVPFFNAWVAPIGTMFISLIKMIIVPVVLSSLIVGVTSLGDTKKLGRIGIKVILLYLITTAFALVIALIIASLVHPGSGLELAAAKAPTVKQSPGFMAVLVNMIPTNPIMSMAKADMLPIIIFALFVGTAITAVGEKANTLLSFFDGLAEVSYKIIGMVMEVAPIGVFALLVPVVAANGPKVLLPLLSVIACIYVSCIIHAIVVYANIVRFVGKFSPIKFFKGMTEAMLIAFTTCSSAAALTINMKNCQEKLGVKKEICSFTLPLGATINMDGTAIYQGVCAVFIATVYGIHLTMPQMVMIVLTGTLASIGTAGVPGAGLIMLALVLQTVGLPMEGLALVAGIDRILDMSRTCLNITGDAAMTVAIDYSERNHN</sequence>
<evidence type="ECO:0000256" key="3">
    <source>
        <dbReference type="ARBA" id="ARBA00022475"/>
    </source>
</evidence>
<protein>
    <submittedName>
        <fullName evidence="9">Na+/H+-dicarboxylate symporter</fullName>
    </submittedName>
</protein>
<dbReference type="PANTHER" id="PTHR42865:SF7">
    <property type="entry name" value="PROTON_GLUTAMATE-ASPARTATE SYMPORTER"/>
    <property type="match status" value="1"/>
</dbReference>
<evidence type="ECO:0000256" key="8">
    <source>
        <dbReference type="SAM" id="Phobius"/>
    </source>
</evidence>
<dbReference type="GO" id="GO:0005886">
    <property type="term" value="C:plasma membrane"/>
    <property type="evidence" value="ECO:0007669"/>
    <property type="project" value="UniProtKB-SubCell"/>
</dbReference>
<dbReference type="Proteomes" id="UP000559117">
    <property type="component" value="Unassembled WGS sequence"/>
</dbReference>
<proteinExistence type="predicted"/>
<keyword evidence="4 8" id="KW-0812">Transmembrane</keyword>
<reference evidence="9 10" key="1">
    <citation type="submission" date="2020-08" db="EMBL/GenBank/DDBJ databases">
        <title>Genomic Encyclopedia of Type Strains, Phase IV (KMG-IV): sequencing the most valuable type-strain genomes for metagenomic binning, comparative biology and taxonomic classification.</title>
        <authorList>
            <person name="Goeker M."/>
        </authorList>
    </citation>
    <scope>NUCLEOTIDE SEQUENCE [LARGE SCALE GENOMIC DNA]</scope>
    <source>
        <strain evidence="9 10">DSM 24661</strain>
    </source>
</reference>
<feature type="transmembrane region" description="Helical" evidence="8">
    <location>
        <begin position="76"/>
        <end position="98"/>
    </location>
</feature>
<name>A0A840UIK5_9FIRM</name>
<comment type="subcellular location">
    <subcellularLocation>
        <location evidence="1">Cell membrane</location>
        <topology evidence="1">Multi-pass membrane protein</topology>
    </subcellularLocation>
</comment>
<dbReference type="RefSeq" id="WP_183862348.1">
    <property type="nucleotide sequence ID" value="NZ_JACHFH010000028.1"/>
</dbReference>
<keyword evidence="6 8" id="KW-1133">Transmembrane helix</keyword>
<keyword evidence="5" id="KW-0769">Symport</keyword>
<evidence type="ECO:0000256" key="1">
    <source>
        <dbReference type="ARBA" id="ARBA00004651"/>
    </source>
</evidence>
<dbReference type="InterPro" id="IPR001991">
    <property type="entry name" value="Na-dicarboxylate_symporter"/>
</dbReference>
<dbReference type="PANTHER" id="PTHR42865">
    <property type="entry name" value="PROTON/GLUTAMATE-ASPARTATE SYMPORTER"/>
    <property type="match status" value="1"/>
</dbReference>
<dbReference type="GO" id="GO:0006835">
    <property type="term" value="P:dicarboxylic acid transport"/>
    <property type="evidence" value="ECO:0007669"/>
    <property type="project" value="UniProtKB-ARBA"/>
</dbReference>
<evidence type="ECO:0000256" key="7">
    <source>
        <dbReference type="ARBA" id="ARBA00023136"/>
    </source>
</evidence>
<feature type="transmembrane region" description="Helical" evidence="8">
    <location>
        <begin position="32"/>
        <end position="64"/>
    </location>
</feature>
<evidence type="ECO:0000313" key="9">
    <source>
        <dbReference type="EMBL" id="MBB5336946.1"/>
    </source>
</evidence>
<evidence type="ECO:0000256" key="2">
    <source>
        <dbReference type="ARBA" id="ARBA00022448"/>
    </source>
</evidence>